<dbReference type="AlphaFoldDB" id="A0A1Y2AHH8"/>
<dbReference type="InParanoid" id="A0A1Y2AHH8"/>
<name>A0A1Y2AHH8_9TREE</name>
<dbReference type="EMBL" id="MCFC01000107">
    <property type="protein sequence ID" value="ORY21647.1"/>
    <property type="molecule type" value="Genomic_DNA"/>
</dbReference>
<comment type="caution">
    <text evidence="1">The sequence shown here is derived from an EMBL/GenBank/DDBJ whole genome shotgun (WGS) entry which is preliminary data.</text>
</comment>
<protein>
    <submittedName>
        <fullName evidence="1">Uncharacterized protein</fullName>
    </submittedName>
</protein>
<keyword evidence="2" id="KW-1185">Reference proteome</keyword>
<evidence type="ECO:0000313" key="1">
    <source>
        <dbReference type="EMBL" id="ORY21647.1"/>
    </source>
</evidence>
<evidence type="ECO:0000313" key="2">
    <source>
        <dbReference type="Proteomes" id="UP000193986"/>
    </source>
</evidence>
<reference evidence="1 2" key="1">
    <citation type="submission" date="2016-07" db="EMBL/GenBank/DDBJ databases">
        <title>Pervasive Adenine N6-methylation of Active Genes in Fungi.</title>
        <authorList>
            <consortium name="DOE Joint Genome Institute"/>
            <person name="Mondo S.J."/>
            <person name="Dannebaum R.O."/>
            <person name="Kuo R.C."/>
            <person name="Labutti K."/>
            <person name="Haridas S."/>
            <person name="Kuo A."/>
            <person name="Salamov A."/>
            <person name="Ahrendt S.R."/>
            <person name="Lipzen A."/>
            <person name="Sullivan W."/>
            <person name="Andreopoulos W.B."/>
            <person name="Clum A."/>
            <person name="Lindquist E."/>
            <person name="Daum C."/>
            <person name="Ramamoorthy G.K."/>
            <person name="Gryganskyi A."/>
            <person name="Culley D."/>
            <person name="Magnuson J.K."/>
            <person name="James T.Y."/>
            <person name="O'Malley M.A."/>
            <person name="Stajich J.E."/>
            <person name="Spatafora J.W."/>
            <person name="Visel A."/>
            <person name="Grigoriev I.V."/>
        </authorList>
    </citation>
    <scope>NUCLEOTIDE SEQUENCE [LARGE SCALE GENOMIC DNA]</scope>
    <source>
        <strain evidence="1 2">68-887.2</strain>
    </source>
</reference>
<gene>
    <name evidence="1" type="ORF">BCR39DRAFT_553240</name>
</gene>
<proteinExistence type="predicted"/>
<dbReference type="Proteomes" id="UP000193986">
    <property type="component" value="Unassembled WGS sequence"/>
</dbReference>
<sequence>MGQDDFLREFELYSTNNALPTRLVLVNDLECIENELETIRSQLDEARSEISKLTLPPFDPLAAYTTLFVSDVADNGSPAVLAAWKIISPHAHRLVNLLSSNMLQLKDSLWSDVPVINARKLTIVTKSCLERVRNSPDSLEVQSIYLGATLSEIEILNSYIHTFEPKSRPTDIGMRFFTECLNTLRDGPSITETYQKPDLIIVFLVALRFAWRATFTKTHQSSWPSTILSVIPISSSSASADMKDETASLCIRDLSAQIQSQRVSSSSKPRVIGLMRMVSDEAEASRIASGHDWAVYELDPGEKTCVLWACGRTVDLSQFQVSLRYLIEGMGWAANDDGCGLQGWDWVVRNPFRLSLPMATGENTPPAESSFASSTGALAVQLIRVLLTTTGSLRGKQGRIPIPVTPHLLQNYRLCHLQMVLAHWQIVDAIKTDIQKNGLGPLLAG</sequence>
<organism evidence="1 2">
    <name type="scientific">Naematelia encephala</name>
    <dbReference type="NCBI Taxonomy" id="71784"/>
    <lineage>
        <taxon>Eukaryota</taxon>
        <taxon>Fungi</taxon>
        <taxon>Dikarya</taxon>
        <taxon>Basidiomycota</taxon>
        <taxon>Agaricomycotina</taxon>
        <taxon>Tremellomycetes</taxon>
        <taxon>Tremellales</taxon>
        <taxon>Naemateliaceae</taxon>
        <taxon>Naematelia</taxon>
    </lineage>
</organism>
<accession>A0A1Y2AHH8</accession>